<dbReference type="PANTHER" id="PTHR12138">
    <property type="entry name" value="PRIMATE-EXPANDED PROTEIN FAMILY"/>
    <property type="match status" value="1"/>
</dbReference>
<evidence type="ECO:0000313" key="1">
    <source>
        <dbReference type="Ensembl" id="ENSMMUP00000079160.1"/>
    </source>
</evidence>
<protein>
    <submittedName>
        <fullName evidence="1">Uncharacterized protein</fullName>
    </submittedName>
</protein>
<dbReference type="Proteomes" id="UP000006718">
    <property type="component" value="Chromosome 15"/>
</dbReference>
<proteinExistence type="predicted"/>
<dbReference type="GeneTree" id="ENSGT01150000286943"/>
<dbReference type="InParanoid" id="A0A5F8AQ02"/>
<reference evidence="1" key="4">
    <citation type="submission" date="2025-09" db="UniProtKB">
        <authorList>
            <consortium name="Ensembl"/>
        </authorList>
    </citation>
    <scope>IDENTIFICATION</scope>
    <source>
        <strain evidence="1">17573</strain>
    </source>
</reference>
<dbReference type="PRINTS" id="PR02045">
    <property type="entry name" value="F138DOMAIN"/>
</dbReference>
<dbReference type="AlphaFoldDB" id="A0A5F8AQ02"/>
<reference evidence="1" key="3">
    <citation type="submission" date="2025-08" db="UniProtKB">
        <authorList>
            <consortium name="Ensembl"/>
        </authorList>
    </citation>
    <scope>IDENTIFICATION</scope>
    <source>
        <strain evidence="1">17573</strain>
    </source>
</reference>
<dbReference type="Bgee" id="ENSMMUG00000053713">
    <property type="expression patterns" value="Expressed in dorsolateral prefrontal cortex"/>
</dbReference>
<reference evidence="2" key="1">
    <citation type="journal article" date="2007" name="Science">
        <title>Evolutionary and biomedical insights from the rhesus macaque genome.</title>
        <authorList>
            <person name="Gibbs R.A."/>
            <person name="Rogers J."/>
            <person name="Katze M.G."/>
            <person name="Bumgarner R."/>
            <person name="Weinstock G.M."/>
            <person name="Mardis E.R."/>
            <person name="Remington K.A."/>
            <person name="Strausberg R.L."/>
            <person name="Venter J.C."/>
            <person name="Wilson R.K."/>
            <person name="Batzer M.A."/>
            <person name="Bustamante C.D."/>
            <person name="Eichler E.E."/>
            <person name="Hahn M.W."/>
            <person name="Hardison R.C."/>
            <person name="Makova K.D."/>
            <person name="Miller W."/>
            <person name="Milosavljevic A."/>
            <person name="Palermo R.E."/>
            <person name="Siepel A."/>
            <person name="Sikela J.M."/>
            <person name="Attaway T."/>
            <person name="Bell S."/>
            <person name="Bernard K.E."/>
            <person name="Buhay C.J."/>
            <person name="Chandrabose M.N."/>
            <person name="Dao M."/>
            <person name="Davis C."/>
            <person name="Delehaunty K.D."/>
            <person name="Ding Y."/>
            <person name="Dinh H.H."/>
            <person name="Dugan-Rocha S."/>
            <person name="Fulton L.A."/>
            <person name="Gabisi R.A."/>
            <person name="Garner T.T."/>
            <person name="Godfrey J."/>
            <person name="Hawes A.C."/>
            <person name="Hernandez J."/>
            <person name="Hines S."/>
            <person name="Holder M."/>
            <person name="Hume J."/>
            <person name="Jhangiani S.N."/>
            <person name="Joshi V."/>
            <person name="Khan Z.M."/>
            <person name="Kirkness E.F."/>
            <person name="Cree A."/>
            <person name="Fowler R.G."/>
            <person name="Lee S."/>
            <person name="Lewis L.R."/>
            <person name="Li Z."/>
            <person name="Liu Y.-S."/>
            <person name="Moore S.M."/>
            <person name="Muzny D."/>
            <person name="Nazareth L.V."/>
            <person name="Ngo D.N."/>
            <person name="Okwuonu G.O."/>
            <person name="Pai G."/>
            <person name="Parker D."/>
            <person name="Paul H.A."/>
            <person name="Pfannkoch C."/>
            <person name="Pohl C.S."/>
            <person name="Rogers Y.-H.C."/>
            <person name="Ruiz S.J."/>
            <person name="Sabo A."/>
            <person name="Santibanez J."/>
            <person name="Schneider B.W."/>
            <person name="Smith S.M."/>
            <person name="Sodergren E."/>
            <person name="Svatek A.F."/>
            <person name="Utterback T.R."/>
            <person name="Vattathil S."/>
            <person name="Warren W."/>
            <person name="White C.S."/>
            <person name="Chinwalla A.T."/>
            <person name="Feng Y."/>
            <person name="Halpern A.L."/>
            <person name="Hillier L.W."/>
            <person name="Huang X."/>
            <person name="Minx P."/>
            <person name="Nelson J.O."/>
            <person name="Pepin K.H."/>
            <person name="Qin X."/>
            <person name="Sutton G.G."/>
            <person name="Venter E."/>
            <person name="Walenz B.P."/>
            <person name="Wallis J.W."/>
            <person name="Worley K.C."/>
            <person name="Yang S.-P."/>
            <person name="Jones S.M."/>
            <person name="Marra M.A."/>
            <person name="Rocchi M."/>
            <person name="Schein J.E."/>
            <person name="Baertsch R."/>
            <person name="Clarke L."/>
            <person name="Csuros M."/>
            <person name="Glasscock J."/>
            <person name="Harris R.A."/>
            <person name="Havlak P."/>
            <person name="Jackson A.R."/>
            <person name="Jiang H."/>
            <person name="Liu Y."/>
            <person name="Messina D.N."/>
            <person name="Shen Y."/>
            <person name="Song H.X.-Z."/>
            <person name="Wylie T."/>
            <person name="Zhang L."/>
            <person name="Birney E."/>
            <person name="Han K."/>
            <person name="Konkel M.K."/>
            <person name="Lee J."/>
            <person name="Smit A.F.A."/>
            <person name="Ullmer B."/>
            <person name="Wang H."/>
            <person name="Xing J."/>
            <person name="Burhans R."/>
            <person name="Cheng Z."/>
            <person name="Karro J.E."/>
            <person name="Ma J."/>
            <person name="Raney B."/>
            <person name="She X."/>
            <person name="Cox M.J."/>
            <person name="Demuth J.P."/>
            <person name="Dumas L.J."/>
            <person name="Han S.-G."/>
            <person name="Hopkins J."/>
            <person name="Karimpour-Fard A."/>
            <person name="Kim Y.H."/>
            <person name="Pollack J.R."/>
            <person name="Vinar T."/>
            <person name="Addo-Quaye C."/>
            <person name="Degenhardt J."/>
            <person name="Denby A."/>
            <person name="Hubisz M.J."/>
            <person name="Indap A."/>
            <person name="Kosiol C."/>
            <person name="Lahn B.T."/>
            <person name="Lawson H.A."/>
            <person name="Marklein A."/>
            <person name="Nielsen R."/>
            <person name="Vallender E.J."/>
            <person name="Clark A.G."/>
            <person name="Ferguson B."/>
            <person name="Hernandez R.D."/>
            <person name="Hirani K."/>
            <person name="Kehrer-Sawatzki H."/>
            <person name="Kolb J."/>
            <person name="Patil S."/>
            <person name="Pu L.-L."/>
            <person name="Ren Y."/>
            <person name="Smith D.G."/>
            <person name="Wheeler D.A."/>
            <person name="Schenck I."/>
            <person name="Ball E.V."/>
            <person name="Chen R."/>
            <person name="Cooper D.N."/>
            <person name="Giardine B."/>
            <person name="Hsu F."/>
            <person name="Kent W.J."/>
            <person name="Lesk A."/>
            <person name="Nelson D.L."/>
            <person name="O'brien W.E."/>
            <person name="Pruefer K."/>
            <person name="Stenson P.D."/>
            <person name="Wallace J.C."/>
            <person name="Ke H."/>
            <person name="Liu X.-M."/>
            <person name="Wang P."/>
            <person name="Xiang A.P."/>
            <person name="Yang F."/>
            <person name="Barber G.P."/>
            <person name="Haussler D."/>
            <person name="Karolchik D."/>
            <person name="Kern A.D."/>
            <person name="Kuhn R.M."/>
            <person name="Smith K.E."/>
            <person name="Zwieg A.S."/>
        </authorList>
    </citation>
    <scope>NUCLEOTIDE SEQUENCE [LARGE SCALE GENOMIC DNA]</scope>
    <source>
        <strain evidence="2">17573</strain>
    </source>
</reference>
<sequence>MLDCSGAISAHCNLRLPGSSNSPASASQVAGTIGGHHPTQLIFVFLVETGFHPVGQAGLELLTSSNAPALASQSVGITGVSHRSWTRGFFYRNLLQKRMICYITKTLLDQKRELHSLANLMLQPIKKSLDHSGYQSHC</sequence>
<accession>A0A5F8AQ02</accession>
<organism evidence="1 2">
    <name type="scientific">Macaca mulatta</name>
    <name type="common">Rhesus macaque</name>
    <dbReference type="NCBI Taxonomy" id="9544"/>
    <lineage>
        <taxon>Eukaryota</taxon>
        <taxon>Metazoa</taxon>
        <taxon>Chordata</taxon>
        <taxon>Craniata</taxon>
        <taxon>Vertebrata</taxon>
        <taxon>Euteleostomi</taxon>
        <taxon>Mammalia</taxon>
        <taxon>Eutheria</taxon>
        <taxon>Euarchontoglires</taxon>
        <taxon>Primates</taxon>
        <taxon>Haplorrhini</taxon>
        <taxon>Catarrhini</taxon>
        <taxon>Cercopithecidae</taxon>
        <taxon>Cercopithecinae</taxon>
        <taxon>Macaca</taxon>
    </lineage>
</organism>
<keyword evidence="2" id="KW-1185">Reference proteome</keyword>
<dbReference type="VEuPathDB" id="HostDB:ENSMMUG00000053713"/>
<name>A0A5F8AQ02_MACMU</name>
<reference evidence="1" key="2">
    <citation type="submission" date="2019-01" db="EMBL/GenBank/DDBJ databases">
        <authorList>
            <person name="Graves T."/>
            <person name="Eichler E.E."/>
            <person name="Wilson R.K."/>
        </authorList>
    </citation>
    <scope>NUCLEOTIDE SEQUENCE [LARGE SCALE GENOMIC DNA]</scope>
    <source>
        <strain evidence="1">17573</strain>
    </source>
</reference>
<dbReference type="Ensembl" id="ENSMMUT00000108492.1">
    <property type="protein sequence ID" value="ENSMMUP00000079160.1"/>
    <property type="gene ID" value="ENSMMUG00000053713.1"/>
</dbReference>
<dbReference type="PANTHER" id="PTHR12138:SF133">
    <property type="entry name" value="SECRETED PROTEIN"/>
    <property type="match status" value="1"/>
</dbReference>
<evidence type="ECO:0000313" key="2">
    <source>
        <dbReference type="Proteomes" id="UP000006718"/>
    </source>
</evidence>